<keyword evidence="3" id="KW-1185">Reference proteome</keyword>
<comment type="caution">
    <text evidence="2">The sequence shown here is derived from an EMBL/GenBank/DDBJ whole genome shotgun (WGS) entry which is preliminary data.</text>
</comment>
<dbReference type="Pfam" id="PF05331">
    <property type="entry name" value="DUF742"/>
    <property type="match status" value="1"/>
</dbReference>
<feature type="region of interest" description="Disordered" evidence="1">
    <location>
        <begin position="1"/>
        <end position="23"/>
    </location>
</feature>
<name>A0ABN1YJS6_9ACTN</name>
<sequence length="129" mass="13847">MSGGGGSTDGRPVMPGRDDDPDRLYTITRGRSRAPENAFDLVTLIVAEREPASGTQSEHVRILRMCEAPTAVVEVAAELALPVSVVKILLGDLLEAGSITARHPRFAPTKARLPDLDTLKQVLHGLQQL</sequence>
<dbReference type="PANTHER" id="PTHR36221">
    <property type="entry name" value="DUF742 DOMAIN-CONTAINING PROTEIN"/>
    <property type="match status" value="1"/>
</dbReference>
<evidence type="ECO:0000256" key="1">
    <source>
        <dbReference type="SAM" id="MobiDB-lite"/>
    </source>
</evidence>
<proteinExistence type="predicted"/>
<gene>
    <name evidence="2" type="ORF">GCM10009639_69400</name>
</gene>
<dbReference type="PANTHER" id="PTHR36221:SF1">
    <property type="entry name" value="DUF742 DOMAIN-CONTAINING PROTEIN"/>
    <property type="match status" value="1"/>
</dbReference>
<accession>A0ABN1YJS6</accession>
<dbReference type="EMBL" id="BAAAKJ010000521">
    <property type="protein sequence ID" value="GAA1415407.1"/>
    <property type="molecule type" value="Genomic_DNA"/>
</dbReference>
<evidence type="ECO:0000313" key="3">
    <source>
        <dbReference type="Proteomes" id="UP001499863"/>
    </source>
</evidence>
<evidence type="ECO:0000313" key="2">
    <source>
        <dbReference type="EMBL" id="GAA1415407.1"/>
    </source>
</evidence>
<organism evidence="2 3">
    <name type="scientific">Kitasatospora putterlickiae</name>
    <dbReference type="NCBI Taxonomy" id="221725"/>
    <lineage>
        <taxon>Bacteria</taxon>
        <taxon>Bacillati</taxon>
        <taxon>Actinomycetota</taxon>
        <taxon>Actinomycetes</taxon>
        <taxon>Kitasatosporales</taxon>
        <taxon>Streptomycetaceae</taxon>
        <taxon>Kitasatospora</taxon>
    </lineage>
</organism>
<reference evidence="2 3" key="1">
    <citation type="journal article" date="2019" name="Int. J. Syst. Evol. Microbiol.">
        <title>The Global Catalogue of Microorganisms (GCM) 10K type strain sequencing project: providing services to taxonomists for standard genome sequencing and annotation.</title>
        <authorList>
            <consortium name="The Broad Institute Genomics Platform"/>
            <consortium name="The Broad Institute Genome Sequencing Center for Infectious Disease"/>
            <person name="Wu L."/>
            <person name="Ma J."/>
        </authorList>
    </citation>
    <scope>NUCLEOTIDE SEQUENCE [LARGE SCALE GENOMIC DNA]</scope>
    <source>
        <strain evidence="2 3">JCM 12393</strain>
    </source>
</reference>
<dbReference type="InterPro" id="IPR007995">
    <property type="entry name" value="DUF742"/>
</dbReference>
<protein>
    <submittedName>
        <fullName evidence="2">DUF742 domain-containing protein</fullName>
    </submittedName>
</protein>
<dbReference type="Proteomes" id="UP001499863">
    <property type="component" value="Unassembled WGS sequence"/>
</dbReference>